<dbReference type="AlphaFoldDB" id="D6ZFA6"/>
<organism evidence="1 2">
    <name type="scientific">Segniliparus rotundus (strain ATCC BAA-972 / CDC 1076 / CIP 108378 / DSM 44985 / JCM 13578)</name>
    <dbReference type="NCBI Taxonomy" id="640132"/>
    <lineage>
        <taxon>Bacteria</taxon>
        <taxon>Bacillati</taxon>
        <taxon>Actinomycetota</taxon>
        <taxon>Actinomycetes</taxon>
        <taxon>Mycobacteriales</taxon>
        <taxon>Segniliparaceae</taxon>
        <taxon>Segniliparus</taxon>
    </lineage>
</organism>
<dbReference type="STRING" id="640132.Srot_1158"/>
<dbReference type="RefSeq" id="WP_013138086.1">
    <property type="nucleotide sequence ID" value="NC_014168.1"/>
</dbReference>
<gene>
    <name evidence="1" type="ordered locus">Srot_1158</name>
</gene>
<evidence type="ECO:0000313" key="1">
    <source>
        <dbReference type="EMBL" id="ADG97630.1"/>
    </source>
</evidence>
<evidence type="ECO:0000313" key="2">
    <source>
        <dbReference type="Proteomes" id="UP000002247"/>
    </source>
</evidence>
<dbReference type="Proteomes" id="UP000002247">
    <property type="component" value="Chromosome"/>
</dbReference>
<dbReference type="EMBL" id="CP001958">
    <property type="protein sequence ID" value="ADG97630.1"/>
    <property type="molecule type" value="Genomic_DNA"/>
</dbReference>
<dbReference type="OrthoDB" id="4466953at2"/>
<name>D6ZFA6_SEGRD</name>
<dbReference type="KEGG" id="srt:Srot_1158"/>
<keyword evidence="2" id="KW-1185">Reference proteome</keyword>
<accession>D6ZFA6</accession>
<proteinExistence type="predicted"/>
<protein>
    <submittedName>
        <fullName evidence="1">Uncharacterized protein</fullName>
    </submittedName>
</protein>
<reference evidence="1 2" key="1">
    <citation type="journal article" date="2010" name="Stand. Genomic Sci.">
        <title>Complete genome sequence of Segniliparus rotundus type strain (CDC 1076).</title>
        <authorList>
            <person name="Sikorski J."/>
            <person name="Lapidus A."/>
            <person name="Copeland A."/>
            <person name="Misra M."/>
            <person name="Glavina Del Rio T."/>
            <person name="Nolan M."/>
            <person name="Lucas S."/>
            <person name="Chen F."/>
            <person name="Tice H."/>
            <person name="Cheng J.F."/>
            <person name="Jando M."/>
            <person name="Schneider S."/>
            <person name="Bruce D."/>
            <person name="Goodwin L."/>
            <person name="Pitluck S."/>
            <person name="Liolios K."/>
            <person name="Mikhailova N."/>
            <person name="Pati A."/>
            <person name="Ivanova N."/>
            <person name="Mavromatis K."/>
            <person name="Chen A."/>
            <person name="Palaniappan K."/>
            <person name="Chertkov O."/>
            <person name="Land M."/>
            <person name="Hauser L."/>
            <person name="Chang Y.J."/>
            <person name="Jeffries C.D."/>
            <person name="Brettin T."/>
            <person name="Detter J.C."/>
            <person name="Han C."/>
            <person name="Rohde M."/>
            <person name="Goker M."/>
            <person name="Bristow J."/>
            <person name="Eisen J.A."/>
            <person name="Markowitz V."/>
            <person name="Hugenholtz P."/>
            <person name="Kyrpides N.C."/>
            <person name="Klenk H.P."/>
        </authorList>
    </citation>
    <scope>NUCLEOTIDE SEQUENCE [LARGE SCALE GENOMIC DNA]</scope>
    <source>
        <strain evidence="2">ATCC BAA-972 / CDC 1076 / CIP 108378 / DSM 44985 / JCM 13578</strain>
    </source>
</reference>
<dbReference type="HOGENOM" id="CLU_156548_0_0_11"/>
<sequence length="119" mass="13043">MRVPADPAKAIWEHLRREVPHADAGGQLPEDWQPETSRPFLLVGDDGGSVNWPVSTTCRVRVAAFARGRSEARFLAAQAQAALISRDVLGIAHVSRFPTAILDARDPHNHAWLAVFTAE</sequence>